<dbReference type="RefSeq" id="WP_145064605.1">
    <property type="nucleotide sequence ID" value="NZ_CP036287.1"/>
</dbReference>
<dbReference type="Proteomes" id="UP000316921">
    <property type="component" value="Chromosome"/>
</dbReference>
<dbReference type="EMBL" id="CP036287">
    <property type="protein sequence ID" value="QDU66798.1"/>
    <property type="molecule type" value="Genomic_DNA"/>
</dbReference>
<name>A0A518BIJ6_9BACT</name>
<evidence type="ECO:0000313" key="2">
    <source>
        <dbReference type="EMBL" id="QDU66798.1"/>
    </source>
</evidence>
<dbReference type="AlphaFoldDB" id="A0A518BIJ6"/>
<feature type="region of interest" description="Disordered" evidence="1">
    <location>
        <begin position="25"/>
        <end position="47"/>
    </location>
</feature>
<accession>A0A518BIJ6</accession>
<organism evidence="2 3">
    <name type="scientific">Engelhardtia mirabilis</name>
    <dbReference type="NCBI Taxonomy" id="2528011"/>
    <lineage>
        <taxon>Bacteria</taxon>
        <taxon>Pseudomonadati</taxon>
        <taxon>Planctomycetota</taxon>
        <taxon>Planctomycetia</taxon>
        <taxon>Planctomycetia incertae sedis</taxon>
        <taxon>Engelhardtia</taxon>
    </lineage>
</organism>
<gene>
    <name evidence="2" type="ORF">Pla133_18740</name>
</gene>
<evidence type="ECO:0000256" key="1">
    <source>
        <dbReference type="SAM" id="MobiDB-lite"/>
    </source>
</evidence>
<evidence type="ECO:0000313" key="3">
    <source>
        <dbReference type="Proteomes" id="UP000316921"/>
    </source>
</evidence>
<proteinExistence type="predicted"/>
<dbReference type="KEGG" id="pbap:Pla133_18740"/>
<keyword evidence="3" id="KW-1185">Reference proteome</keyword>
<sequence>MGLQGLAQNEGPGSEFARALAEKLKAAGGGGVSRGPGEASLDFTGETARFSEQFEATALPSGQYPDLEHSQTIGISTGDPQVDVVRQGAALTEFGTEGGQSSWRRRLAPRHRDAVRRFFQTDENQR</sequence>
<feature type="region of interest" description="Disordered" evidence="1">
    <location>
        <begin position="59"/>
        <end position="78"/>
    </location>
</feature>
<reference evidence="2 3" key="1">
    <citation type="submission" date="2019-02" db="EMBL/GenBank/DDBJ databases">
        <title>Deep-cultivation of Planctomycetes and their phenomic and genomic characterization uncovers novel biology.</title>
        <authorList>
            <person name="Wiegand S."/>
            <person name="Jogler M."/>
            <person name="Boedeker C."/>
            <person name="Pinto D."/>
            <person name="Vollmers J."/>
            <person name="Rivas-Marin E."/>
            <person name="Kohn T."/>
            <person name="Peeters S.H."/>
            <person name="Heuer A."/>
            <person name="Rast P."/>
            <person name="Oberbeckmann S."/>
            <person name="Bunk B."/>
            <person name="Jeske O."/>
            <person name="Meyerdierks A."/>
            <person name="Storesund J.E."/>
            <person name="Kallscheuer N."/>
            <person name="Luecker S."/>
            <person name="Lage O.M."/>
            <person name="Pohl T."/>
            <person name="Merkel B.J."/>
            <person name="Hornburger P."/>
            <person name="Mueller R.-W."/>
            <person name="Bruemmer F."/>
            <person name="Labrenz M."/>
            <person name="Spormann A.M."/>
            <person name="Op den Camp H."/>
            <person name="Overmann J."/>
            <person name="Amann R."/>
            <person name="Jetten M.S.M."/>
            <person name="Mascher T."/>
            <person name="Medema M.H."/>
            <person name="Devos D.P."/>
            <person name="Kaster A.-K."/>
            <person name="Ovreas L."/>
            <person name="Rohde M."/>
            <person name="Galperin M.Y."/>
            <person name="Jogler C."/>
        </authorList>
    </citation>
    <scope>NUCLEOTIDE SEQUENCE [LARGE SCALE GENOMIC DNA]</scope>
    <source>
        <strain evidence="2 3">Pla133</strain>
    </source>
</reference>
<protein>
    <submittedName>
        <fullName evidence="2">Uncharacterized protein</fullName>
    </submittedName>
</protein>